<dbReference type="EMBL" id="JACTNZ010000006">
    <property type="protein sequence ID" value="KAG5545281.1"/>
    <property type="molecule type" value="Genomic_DNA"/>
</dbReference>
<feature type="transmembrane region" description="Helical" evidence="1">
    <location>
        <begin position="80"/>
        <end position="99"/>
    </location>
</feature>
<keyword evidence="1" id="KW-0472">Membrane</keyword>
<organism evidence="2 3">
    <name type="scientific">Rhododendron griersonianum</name>
    <dbReference type="NCBI Taxonomy" id="479676"/>
    <lineage>
        <taxon>Eukaryota</taxon>
        <taxon>Viridiplantae</taxon>
        <taxon>Streptophyta</taxon>
        <taxon>Embryophyta</taxon>
        <taxon>Tracheophyta</taxon>
        <taxon>Spermatophyta</taxon>
        <taxon>Magnoliopsida</taxon>
        <taxon>eudicotyledons</taxon>
        <taxon>Gunneridae</taxon>
        <taxon>Pentapetalae</taxon>
        <taxon>asterids</taxon>
        <taxon>Ericales</taxon>
        <taxon>Ericaceae</taxon>
        <taxon>Ericoideae</taxon>
        <taxon>Rhodoreae</taxon>
        <taxon>Rhododendron</taxon>
    </lineage>
</organism>
<proteinExistence type="predicted"/>
<evidence type="ECO:0000313" key="3">
    <source>
        <dbReference type="Proteomes" id="UP000823749"/>
    </source>
</evidence>
<comment type="caution">
    <text evidence="2">The sequence shown here is derived from an EMBL/GenBank/DDBJ whole genome shotgun (WGS) entry which is preliminary data.</text>
</comment>
<evidence type="ECO:0008006" key="4">
    <source>
        <dbReference type="Google" id="ProtNLM"/>
    </source>
</evidence>
<evidence type="ECO:0000313" key="2">
    <source>
        <dbReference type="EMBL" id="KAG5545281.1"/>
    </source>
</evidence>
<name>A0AAV6JYN1_9ERIC</name>
<accession>A0AAV6JYN1</accession>
<protein>
    <recommendedName>
        <fullName evidence="4">Transmembrane protein</fullName>
    </recommendedName>
</protein>
<reference evidence="2 3" key="1">
    <citation type="submission" date="2020-08" db="EMBL/GenBank/DDBJ databases">
        <title>Plant Genome Project.</title>
        <authorList>
            <person name="Zhang R.-G."/>
        </authorList>
    </citation>
    <scope>NUCLEOTIDE SEQUENCE [LARGE SCALE GENOMIC DNA]</scope>
    <source>
        <strain evidence="2">WSP0</strain>
        <tissue evidence="2">Leaf</tissue>
    </source>
</reference>
<dbReference type="Proteomes" id="UP000823749">
    <property type="component" value="Chromosome 6"/>
</dbReference>
<feature type="transmembrane region" description="Helical" evidence="1">
    <location>
        <begin position="131"/>
        <end position="149"/>
    </location>
</feature>
<sequence length="151" mass="17612">MVFSQETNQRSVTMDFINSIWWNDSCQFLEVDAFETAGGLFCIWNPNVFCWKEIGGSRNFRVLWSLWKMRNEHIFQNKESLIVVPLFWCFLLGSFFFGGDCIFDVFLVIGWLSCGVLSLSWVFFSWEVVSWFESCLVVSLGLRLVWGVLGL</sequence>
<gene>
    <name evidence="2" type="ORF">RHGRI_017669</name>
</gene>
<evidence type="ECO:0000256" key="1">
    <source>
        <dbReference type="SAM" id="Phobius"/>
    </source>
</evidence>
<keyword evidence="3" id="KW-1185">Reference proteome</keyword>
<feature type="transmembrane region" description="Helical" evidence="1">
    <location>
        <begin position="105"/>
        <end position="124"/>
    </location>
</feature>
<keyword evidence="1" id="KW-0812">Transmembrane</keyword>
<keyword evidence="1" id="KW-1133">Transmembrane helix</keyword>
<dbReference type="AlphaFoldDB" id="A0AAV6JYN1"/>